<proteinExistence type="predicted"/>
<dbReference type="EMBL" id="CM023482">
    <property type="protein sequence ID" value="KAH6939101.1"/>
    <property type="molecule type" value="Genomic_DNA"/>
</dbReference>
<evidence type="ECO:0000313" key="1">
    <source>
        <dbReference type="EMBL" id="KAH6939101.1"/>
    </source>
</evidence>
<protein>
    <submittedName>
        <fullName evidence="1">Uncharacterized protein</fullName>
    </submittedName>
</protein>
<sequence>MAPTRWRGIQRTLDSARPKEAAVILRNSQVPAPAKHTERPRCEQRALVTARNGARPGAVMRHVTWLHLSTRPQTALEEREPSKASRWCWKMLRKQWTERDADVCSSPIVRRGVADFSGVSNTDTESVESLITHGP</sequence>
<dbReference type="Proteomes" id="UP000821845">
    <property type="component" value="Chromosome 2"/>
</dbReference>
<keyword evidence="2" id="KW-1185">Reference proteome</keyword>
<comment type="caution">
    <text evidence="1">The sequence shown here is derived from an EMBL/GenBank/DDBJ whole genome shotgun (WGS) entry which is preliminary data.</text>
</comment>
<organism evidence="1 2">
    <name type="scientific">Hyalomma asiaticum</name>
    <name type="common">Tick</name>
    <dbReference type="NCBI Taxonomy" id="266040"/>
    <lineage>
        <taxon>Eukaryota</taxon>
        <taxon>Metazoa</taxon>
        <taxon>Ecdysozoa</taxon>
        <taxon>Arthropoda</taxon>
        <taxon>Chelicerata</taxon>
        <taxon>Arachnida</taxon>
        <taxon>Acari</taxon>
        <taxon>Parasitiformes</taxon>
        <taxon>Ixodida</taxon>
        <taxon>Ixodoidea</taxon>
        <taxon>Ixodidae</taxon>
        <taxon>Hyalomminae</taxon>
        <taxon>Hyalomma</taxon>
    </lineage>
</organism>
<evidence type="ECO:0000313" key="2">
    <source>
        <dbReference type="Proteomes" id="UP000821845"/>
    </source>
</evidence>
<reference evidence="1" key="1">
    <citation type="submission" date="2020-05" db="EMBL/GenBank/DDBJ databases">
        <title>Large-scale comparative analyses of tick genomes elucidate their genetic diversity and vector capacities.</title>
        <authorList>
            <person name="Jia N."/>
            <person name="Wang J."/>
            <person name="Shi W."/>
            <person name="Du L."/>
            <person name="Sun Y."/>
            <person name="Zhan W."/>
            <person name="Jiang J."/>
            <person name="Wang Q."/>
            <person name="Zhang B."/>
            <person name="Ji P."/>
            <person name="Sakyi L.B."/>
            <person name="Cui X."/>
            <person name="Yuan T."/>
            <person name="Jiang B."/>
            <person name="Yang W."/>
            <person name="Lam T.T.-Y."/>
            <person name="Chang Q."/>
            <person name="Ding S."/>
            <person name="Wang X."/>
            <person name="Zhu J."/>
            <person name="Ruan X."/>
            <person name="Zhao L."/>
            <person name="Wei J."/>
            <person name="Que T."/>
            <person name="Du C."/>
            <person name="Cheng J."/>
            <person name="Dai P."/>
            <person name="Han X."/>
            <person name="Huang E."/>
            <person name="Gao Y."/>
            <person name="Liu J."/>
            <person name="Shao H."/>
            <person name="Ye R."/>
            <person name="Li L."/>
            <person name="Wei W."/>
            <person name="Wang X."/>
            <person name="Wang C."/>
            <person name="Yang T."/>
            <person name="Huo Q."/>
            <person name="Li W."/>
            <person name="Guo W."/>
            <person name="Chen H."/>
            <person name="Zhou L."/>
            <person name="Ni X."/>
            <person name="Tian J."/>
            <person name="Zhou Y."/>
            <person name="Sheng Y."/>
            <person name="Liu T."/>
            <person name="Pan Y."/>
            <person name="Xia L."/>
            <person name="Li J."/>
            <person name="Zhao F."/>
            <person name="Cao W."/>
        </authorList>
    </citation>
    <scope>NUCLEOTIDE SEQUENCE</scope>
    <source>
        <strain evidence="1">Hyas-2018</strain>
    </source>
</reference>
<name>A0ACB7SYN9_HYAAI</name>
<gene>
    <name evidence="1" type="ORF">HPB50_015755</name>
</gene>
<accession>A0ACB7SYN9</accession>